<evidence type="ECO:0000256" key="14">
    <source>
        <dbReference type="SAM" id="MobiDB-lite"/>
    </source>
</evidence>
<feature type="region of interest" description="Disordered" evidence="14">
    <location>
        <begin position="119"/>
        <end position="164"/>
    </location>
</feature>
<evidence type="ECO:0000313" key="17">
    <source>
        <dbReference type="Proteomes" id="UP001374579"/>
    </source>
</evidence>
<dbReference type="PANTHER" id="PTHR11675">
    <property type="entry name" value="N-ACETYLGALACTOSAMINYLTRANSFERASE"/>
    <property type="match status" value="1"/>
</dbReference>
<dbReference type="InterPro" id="IPR029044">
    <property type="entry name" value="Nucleotide-diphossugar_trans"/>
</dbReference>
<keyword evidence="11" id="KW-0325">Glycoprotein</keyword>
<dbReference type="PROSITE" id="PS50231">
    <property type="entry name" value="RICIN_B_LECTIN"/>
    <property type="match status" value="1"/>
</dbReference>
<organism evidence="16 17">
    <name type="scientific">Littorina saxatilis</name>
    <dbReference type="NCBI Taxonomy" id="31220"/>
    <lineage>
        <taxon>Eukaryota</taxon>
        <taxon>Metazoa</taxon>
        <taxon>Spiralia</taxon>
        <taxon>Lophotrochozoa</taxon>
        <taxon>Mollusca</taxon>
        <taxon>Gastropoda</taxon>
        <taxon>Caenogastropoda</taxon>
        <taxon>Littorinimorpha</taxon>
        <taxon>Littorinoidea</taxon>
        <taxon>Littorinidae</taxon>
        <taxon>Littorina</taxon>
    </lineage>
</organism>
<evidence type="ECO:0000256" key="7">
    <source>
        <dbReference type="ARBA" id="ARBA00022989"/>
    </source>
</evidence>
<dbReference type="InterPro" id="IPR045885">
    <property type="entry name" value="GalNAc-T"/>
</dbReference>
<comment type="pathway">
    <text evidence="13">Protein modification; protein glycosylation.</text>
</comment>
<dbReference type="SMART" id="SM00458">
    <property type="entry name" value="RICIN"/>
    <property type="match status" value="1"/>
</dbReference>
<keyword evidence="9 13" id="KW-0472">Membrane</keyword>
<evidence type="ECO:0000259" key="15">
    <source>
        <dbReference type="SMART" id="SM00458"/>
    </source>
</evidence>
<evidence type="ECO:0000256" key="1">
    <source>
        <dbReference type="ARBA" id="ARBA00001936"/>
    </source>
</evidence>
<proteinExistence type="inferred from homology"/>
<evidence type="ECO:0000256" key="12">
    <source>
        <dbReference type="ARBA" id="ARBA00023211"/>
    </source>
</evidence>
<comment type="caution">
    <text evidence="16">The sequence shown here is derived from an EMBL/GenBank/DDBJ whole genome shotgun (WGS) entry which is preliminary data.</text>
</comment>
<evidence type="ECO:0000256" key="5">
    <source>
        <dbReference type="ARBA" id="ARBA00022734"/>
    </source>
</evidence>
<keyword evidence="6" id="KW-0735">Signal-anchor</keyword>
<evidence type="ECO:0000313" key="16">
    <source>
        <dbReference type="EMBL" id="KAK7103302.1"/>
    </source>
</evidence>
<dbReference type="GO" id="GO:0004653">
    <property type="term" value="F:polypeptide N-acetylgalactosaminyltransferase activity"/>
    <property type="evidence" value="ECO:0007669"/>
    <property type="project" value="TreeGrafter"/>
</dbReference>
<dbReference type="CDD" id="cd02510">
    <property type="entry name" value="pp-GalNAc-T"/>
    <property type="match status" value="1"/>
</dbReference>
<feature type="transmembrane region" description="Helical" evidence="13">
    <location>
        <begin position="12"/>
        <end position="31"/>
    </location>
</feature>
<feature type="domain" description="Ricin B lectin" evidence="15">
    <location>
        <begin position="584"/>
        <end position="706"/>
    </location>
</feature>
<accession>A0AAN9BD68</accession>
<dbReference type="Gene3D" id="2.80.10.50">
    <property type="match status" value="1"/>
</dbReference>
<evidence type="ECO:0000256" key="10">
    <source>
        <dbReference type="ARBA" id="ARBA00023157"/>
    </source>
</evidence>
<evidence type="ECO:0000256" key="8">
    <source>
        <dbReference type="ARBA" id="ARBA00023034"/>
    </source>
</evidence>
<feature type="compositionally biased region" description="Basic and acidic residues" evidence="14">
    <location>
        <begin position="127"/>
        <end position="154"/>
    </location>
</feature>
<dbReference type="InterPro" id="IPR000772">
    <property type="entry name" value="Ricin_B_lectin"/>
</dbReference>
<keyword evidence="17" id="KW-1185">Reference proteome</keyword>
<keyword evidence="13" id="KW-0328">Glycosyltransferase</keyword>
<dbReference type="Pfam" id="PF00535">
    <property type="entry name" value="Glycos_transf_2"/>
    <property type="match status" value="1"/>
</dbReference>
<keyword evidence="7 13" id="KW-1133">Transmembrane helix</keyword>
<keyword evidence="13" id="KW-0808">Transferase</keyword>
<dbReference type="InterPro" id="IPR035992">
    <property type="entry name" value="Ricin_B-like_lectins"/>
</dbReference>
<evidence type="ECO:0000256" key="4">
    <source>
        <dbReference type="ARBA" id="ARBA00022692"/>
    </source>
</evidence>
<evidence type="ECO:0000256" key="11">
    <source>
        <dbReference type="ARBA" id="ARBA00023180"/>
    </source>
</evidence>
<dbReference type="GO" id="GO:0006493">
    <property type="term" value="P:protein O-linked glycosylation"/>
    <property type="evidence" value="ECO:0007669"/>
    <property type="project" value="TreeGrafter"/>
</dbReference>
<reference evidence="16 17" key="1">
    <citation type="submission" date="2024-02" db="EMBL/GenBank/DDBJ databases">
        <title>Chromosome-scale genome assembly of the rough periwinkle Littorina saxatilis.</title>
        <authorList>
            <person name="De Jode A."/>
            <person name="Faria R."/>
            <person name="Formenti G."/>
            <person name="Sims Y."/>
            <person name="Smith T.P."/>
            <person name="Tracey A."/>
            <person name="Wood J.M.D."/>
            <person name="Zagrodzka Z.B."/>
            <person name="Johannesson K."/>
            <person name="Butlin R.K."/>
            <person name="Leder E.H."/>
        </authorList>
    </citation>
    <scope>NUCLEOTIDE SEQUENCE [LARGE SCALE GENOMIC DNA]</scope>
    <source>
        <strain evidence="16">Snail1</strain>
        <tissue evidence="16">Muscle</tissue>
    </source>
</reference>
<dbReference type="AlphaFoldDB" id="A0AAN9BD68"/>
<keyword evidence="10 13" id="KW-1015">Disulfide bond</keyword>
<keyword evidence="12 13" id="KW-0464">Manganese</keyword>
<evidence type="ECO:0000256" key="6">
    <source>
        <dbReference type="ARBA" id="ARBA00022968"/>
    </source>
</evidence>
<comment type="subcellular location">
    <subcellularLocation>
        <location evidence="2 13">Golgi apparatus membrane</location>
        <topology evidence="2 13">Single-pass type II membrane protein</topology>
    </subcellularLocation>
</comment>
<feature type="compositionally biased region" description="Basic and acidic residues" evidence="14">
    <location>
        <begin position="80"/>
        <end position="104"/>
    </location>
</feature>
<comment type="similarity">
    <text evidence="3 13">Belongs to the glycosyltransferase 2 family. GalNAc-T subfamily.</text>
</comment>
<dbReference type="GO" id="GO:0000139">
    <property type="term" value="C:Golgi membrane"/>
    <property type="evidence" value="ECO:0007669"/>
    <property type="project" value="UniProtKB-SubCell"/>
</dbReference>
<dbReference type="Gene3D" id="3.90.550.10">
    <property type="entry name" value="Spore Coat Polysaccharide Biosynthesis Protein SpsA, Chain A"/>
    <property type="match status" value="1"/>
</dbReference>
<feature type="region of interest" description="Disordered" evidence="14">
    <location>
        <begin position="74"/>
        <end position="104"/>
    </location>
</feature>
<dbReference type="SUPFAM" id="SSF53448">
    <property type="entry name" value="Nucleotide-diphospho-sugar transferases"/>
    <property type="match status" value="1"/>
</dbReference>
<keyword evidence="4 13" id="KW-0812">Transmembrane</keyword>
<gene>
    <name evidence="16" type="ORF">V1264_018231</name>
</gene>
<name>A0AAN9BD68_9CAEN</name>
<dbReference type="PANTHER" id="PTHR11675:SF131">
    <property type="entry name" value="POLYPEPTIDE N-ACETYLGALACTOSAMINYLTRANSFERASE 9-RELATED"/>
    <property type="match status" value="1"/>
</dbReference>
<evidence type="ECO:0000256" key="3">
    <source>
        <dbReference type="ARBA" id="ARBA00005680"/>
    </source>
</evidence>
<dbReference type="FunFam" id="3.90.550.10:FF:000053">
    <property type="entry name" value="Polypeptide N-acetylgalactosaminyltransferase"/>
    <property type="match status" value="1"/>
</dbReference>
<evidence type="ECO:0000256" key="13">
    <source>
        <dbReference type="RuleBase" id="RU361242"/>
    </source>
</evidence>
<dbReference type="Pfam" id="PF00652">
    <property type="entry name" value="Ricin_B_lectin"/>
    <property type="match status" value="1"/>
</dbReference>
<keyword evidence="8 13" id="KW-0333">Golgi apparatus</keyword>
<dbReference type="GO" id="GO:0030246">
    <property type="term" value="F:carbohydrate binding"/>
    <property type="evidence" value="ECO:0007669"/>
    <property type="project" value="UniProtKB-KW"/>
</dbReference>
<evidence type="ECO:0000256" key="2">
    <source>
        <dbReference type="ARBA" id="ARBA00004323"/>
    </source>
</evidence>
<dbReference type="Proteomes" id="UP001374579">
    <property type="component" value="Unassembled WGS sequence"/>
</dbReference>
<sequence>MKFHAFRVVRFATVTIPSIWFIYVVHTLFVVQDSDYTPLKSRDLILEAQHNVENHSPSERGSVKKLPRDKVVLGGAGGDRGGDVHGAREGAVVGERDPKNQKTKAEQIIQAMKDLAAERQGVVNMGVDERDRNDQRREERKPDVKEDEKEESHGDNLNQQNPLDGANIHEVDSVLAGPHDDANKAHDVNKVADSADPYADVTYPPFVEKLPSGAKGQGPKGLRMDKNRLNEDQKKVYQQGWDSNQFNQYASDLIPVHRELPDFRTQVCKEKVYPVKLPNVSVVIIFHNEAWSVLLRSVHSILDRTKPDLLVEIILVDDFSSMEHLKKPLDKYFRDYPKVKIVRAPERGGLIKARLRGFEITTGEVVVFLDSHIECTEGWAEPMLWMISKNYRTVPFPLIDMITTSDLGYSAHDYSPYGVFNMNTMTFKWSSQLTREKKPQTEPKPSPTMPGGLFAISRKWFIELGTYDPELDYWGGENMELSFKAWMCGGSVVIAECSHIGHIFRSHNPIKWTNNLGNRNYVRVAMVWLDEYKNHYLERTKYKMGDYGDISERLKIKETLKCKDFGWYVDNVYPELKKQLVLNATYGGEFRHEQSGLCLDKLDDQHVGPQLFSCHHQGGNQYWYLADDKYIQIEGKFACKKRTDSNVIGLCQDSQKEPWIYDEKTRQLIHVETGECLQKNMDQENSKKLKLLPCNTNSSLQRWTLERRQAFKYR</sequence>
<dbReference type="EC" id="2.4.1.-" evidence="13"/>
<evidence type="ECO:0000256" key="9">
    <source>
        <dbReference type="ARBA" id="ARBA00023136"/>
    </source>
</evidence>
<keyword evidence="5 13" id="KW-0430">Lectin</keyword>
<dbReference type="SUPFAM" id="SSF50370">
    <property type="entry name" value="Ricin B-like lectins"/>
    <property type="match status" value="1"/>
</dbReference>
<protein>
    <recommendedName>
        <fullName evidence="13">Polypeptide N-acetylgalactosaminyltransferase</fullName>
        <ecNumber evidence="13">2.4.1.-</ecNumber>
    </recommendedName>
    <alternativeName>
        <fullName evidence="13">Protein-UDP acetylgalactosaminyltransferase</fullName>
    </alternativeName>
</protein>
<dbReference type="EMBL" id="JBAMIC010000008">
    <property type="protein sequence ID" value="KAK7103302.1"/>
    <property type="molecule type" value="Genomic_DNA"/>
</dbReference>
<dbReference type="InterPro" id="IPR001173">
    <property type="entry name" value="Glyco_trans_2-like"/>
</dbReference>
<comment type="cofactor">
    <cofactor evidence="1 13">
        <name>Mn(2+)</name>
        <dbReference type="ChEBI" id="CHEBI:29035"/>
    </cofactor>
</comment>